<evidence type="ECO:0000256" key="1">
    <source>
        <dbReference type="ARBA" id="ARBA00009764"/>
    </source>
</evidence>
<evidence type="ECO:0000313" key="8">
    <source>
        <dbReference type="EMBL" id="QJC53772.1"/>
    </source>
</evidence>
<evidence type="ECO:0000259" key="6">
    <source>
        <dbReference type="Pfam" id="PF02465"/>
    </source>
</evidence>
<dbReference type="Pfam" id="PF07195">
    <property type="entry name" value="FliD_C"/>
    <property type="match status" value="1"/>
</dbReference>
<dbReference type="GO" id="GO:0009421">
    <property type="term" value="C:bacterial-type flagellum filament cap"/>
    <property type="evidence" value="ECO:0007669"/>
    <property type="project" value="InterPro"/>
</dbReference>
<name>A0A6H2H287_9BACL</name>
<keyword evidence="9" id="KW-1185">Reference proteome</keyword>
<keyword evidence="8" id="KW-0969">Cilium</keyword>
<keyword evidence="8" id="KW-0282">Flagellum</keyword>
<reference evidence="8 9" key="1">
    <citation type="submission" date="2020-04" db="EMBL/GenBank/DDBJ databases">
        <title>Novel Paenibacillus strain UniB2 isolated from commercial digestive syrup.</title>
        <authorList>
            <person name="Thorat V."/>
            <person name="Kirdat K."/>
            <person name="Tiwarekar B."/>
            <person name="Yadav A."/>
        </authorList>
    </citation>
    <scope>NUCLEOTIDE SEQUENCE [LARGE SCALE GENOMIC DNA]</scope>
    <source>
        <strain evidence="8 9">UniB2</strain>
    </source>
</reference>
<proteinExistence type="inferred from homology"/>
<dbReference type="InterPro" id="IPR003481">
    <property type="entry name" value="FliD_N"/>
</dbReference>
<comment type="subcellular location">
    <subcellularLocation>
        <location evidence="5">Secreted</location>
    </subcellularLocation>
    <subcellularLocation>
        <location evidence="5">Bacterial flagellum</location>
    </subcellularLocation>
</comment>
<comment type="function">
    <text evidence="5">Required for morphogenesis and for the elongation of the flagellar filament by facilitating polymerization of the flagellin monomers at the tip of growing filament. Forms a capping structure, which prevents flagellin subunits (transported through the central channel of the flagellum) from leaking out without polymerization at the distal end.</text>
</comment>
<dbReference type="EMBL" id="CP051428">
    <property type="protein sequence ID" value="QJC53772.1"/>
    <property type="molecule type" value="Genomic_DNA"/>
</dbReference>
<dbReference type="PANTHER" id="PTHR30288:SF0">
    <property type="entry name" value="FLAGELLAR HOOK-ASSOCIATED PROTEIN 2"/>
    <property type="match status" value="1"/>
</dbReference>
<gene>
    <name evidence="8" type="primary">fliD</name>
    <name evidence="8" type="ORF">HGI30_21095</name>
</gene>
<dbReference type="PANTHER" id="PTHR30288">
    <property type="entry name" value="FLAGELLAR CAP/ASSEMBLY PROTEIN FLID"/>
    <property type="match status" value="1"/>
</dbReference>
<protein>
    <recommendedName>
        <fullName evidence="5">Flagellar hook-associated protein 2</fullName>
        <shortName evidence="5">HAP2</shortName>
    </recommendedName>
    <alternativeName>
        <fullName evidence="5">Flagellar cap protein</fullName>
    </alternativeName>
</protein>
<evidence type="ECO:0000259" key="7">
    <source>
        <dbReference type="Pfam" id="PF07195"/>
    </source>
</evidence>
<dbReference type="InterPro" id="IPR040026">
    <property type="entry name" value="FliD"/>
</dbReference>
<dbReference type="InterPro" id="IPR010809">
    <property type="entry name" value="FliD_C"/>
</dbReference>
<sequence length="507" mass="54043">MAGLRISGFNSGLDIDAIVKQLMKAERTKLDKLKQNQTSLTWQQEQFRDVSTSLVDFRNNKLSQYNTLNSMSAKTSQLSGNTAAVSITSTNSGASGSISVSVNSLATSATYLGQTGASAVTPATTMADLHKTGATPKSTAIEVGNGAINRSFAISDSDLVSDVLARINADKELNVTAMVGANGEISFRSNSTGAGAITVKADSIIVDDATVKPVKVSGKDASYTVNGIVQTSKTNTVSVNGYNLLLKAESGTNGESTVTSRVDTDAIVSTLKSFVADYNSILDKVNGKLNEQRYRNFSPLTEEQKADMKENEITLWETKAKSGLLKGDSALSSLVNGMRTSLSSTVDTGSGSPILTVQSIGIVTGQWSEHGKLYIEDENKLRSMIESNPDEVIALFMAKPSTAPSTPGTGIATNKDYGIFQRLSTTLMDALTALSDKAGTSAYSSDKNSTFKSNSVLGEQLRALDTKISDMNGYLIRKENQYYKQFTAMETAMNRYSSQSSSFSSFV</sequence>
<dbReference type="Pfam" id="PF02465">
    <property type="entry name" value="FliD_N"/>
    <property type="match status" value="1"/>
</dbReference>
<feature type="domain" description="Flagellar hook-associated protein 2 C-terminal" evidence="7">
    <location>
        <begin position="218"/>
        <end position="497"/>
    </location>
</feature>
<evidence type="ECO:0000256" key="3">
    <source>
        <dbReference type="ARBA" id="ARBA00023054"/>
    </source>
</evidence>
<feature type="domain" description="Flagellar hook-associated protein 2 N-terminal" evidence="6">
    <location>
        <begin position="11"/>
        <end position="108"/>
    </location>
</feature>
<dbReference type="GO" id="GO:0005576">
    <property type="term" value="C:extracellular region"/>
    <property type="evidence" value="ECO:0007669"/>
    <property type="project" value="UniProtKB-SubCell"/>
</dbReference>
<keyword evidence="3" id="KW-0175">Coiled coil</keyword>
<comment type="subunit">
    <text evidence="2 5">Homopentamer.</text>
</comment>
<accession>A0A6H2H287</accession>
<keyword evidence="8" id="KW-0966">Cell projection</keyword>
<keyword evidence="5" id="KW-0964">Secreted</keyword>
<comment type="similarity">
    <text evidence="1 5">Belongs to the FliD family.</text>
</comment>
<dbReference type="GO" id="GO:0007155">
    <property type="term" value="P:cell adhesion"/>
    <property type="evidence" value="ECO:0007669"/>
    <property type="project" value="InterPro"/>
</dbReference>
<dbReference type="Proteomes" id="UP000502136">
    <property type="component" value="Chromosome"/>
</dbReference>
<evidence type="ECO:0000313" key="9">
    <source>
        <dbReference type="Proteomes" id="UP000502136"/>
    </source>
</evidence>
<dbReference type="KEGG" id="palr:HGI30_21095"/>
<evidence type="ECO:0000256" key="5">
    <source>
        <dbReference type="RuleBase" id="RU362066"/>
    </source>
</evidence>
<dbReference type="AlphaFoldDB" id="A0A6H2H287"/>
<organism evidence="8 9">
    <name type="scientific">Paenibacillus albicereus</name>
    <dbReference type="NCBI Taxonomy" id="2726185"/>
    <lineage>
        <taxon>Bacteria</taxon>
        <taxon>Bacillati</taxon>
        <taxon>Bacillota</taxon>
        <taxon>Bacilli</taxon>
        <taxon>Bacillales</taxon>
        <taxon>Paenibacillaceae</taxon>
        <taxon>Paenibacillus</taxon>
    </lineage>
</organism>
<dbReference type="RefSeq" id="WP_168909304.1">
    <property type="nucleotide sequence ID" value="NZ_CP051428.1"/>
</dbReference>
<dbReference type="GO" id="GO:0071973">
    <property type="term" value="P:bacterial-type flagellum-dependent cell motility"/>
    <property type="evidence" value="ECO:0007669"/>
    <property type="project" value="TreeGrafter"/>
</dbReference>
<evidence type="ECO:0000256" key="2">
    <source>
        <dbReference type="ARBA" id="ARBA00011255"/>
    </source>
</evidence>
<keyword evidence="4 5" id="KW-0975">Bacterial flagellum</keyword>
<evidence type="ECO:0000256" key="4">
    <source>
        <dbReference type="ARBA" id="ARBA00023143"/>
    </source>
</evidence>
<dbReference type="GO" id="GO:0009424">
    <property type="term" value="C:bacterial-type flagellum hook"/>
    <property type="evidence" value="ECO:0007669"/>
    <property type="project" value="UniProtKB-UniRule"/>
</dbReference>